<feature type="compositionally biased region" description="Basic residues" evidence="8">
    <location>
        <begin position="1"/>
        <end position="14"/>
    </location>
</feature>
<comment type="cofactor">
    <cofactor evidence="6">
        <name>Mg(2+)</name>
        <dbReference type="ChEBI" id="CHEBI:18420"/>
    </cofactor>
    <cofactor evidence="6">
        <name>Mn(2+)</name>
        <dbReference type="ChEBI" id="CHEBI:29035"/>
    </cofactor>
    <text evidence="6">Mg(2+). Can also accept Mn(2+).</text>
</comment>
<dbReference type="PRINTS" id="PR00471">
    <property type="entry name" value="ACETATEKNASE"/>
</dbReference>
<keyword evidence="10" id="KW-1185">Reference proteome</keyword>
<keyword evidence="5 6" id="KW-0067">ATP-binding</keyword>
<protein>
    <recommendedName>
        <fullName evidence="6">Acetate kinase</fullName>
        <ecNumber evidence="6">2.7.2.1</ecNumber>
    </recommendedName>
    <alternativeName>
        <fullName evidence="6">Acetokinase</fullName>
    </alternativeName>
</protein>
<feature type="active site" description="Proton donor/acceptor" evidence="6">
    <location>
        <position position="175"/>
    </location>
</feature>
<evidence type="ECO:0000256" key="2">
    <source>
        <dbReference type="ARBA" id="ARBA00022679"/>
    </source>
</evidence>
<evidence type="ECO:0000313" key="10">
    <source>
        <dbReference type="Proteomes" id="UP000639051"/>
    </source>
</evidence>
<comment type="pathway">
    <text evidence="6">Metabolic intermediate biosynthesis; acetyl-CoA biosynthesis; acetyl-CoA from acetate: step 1/2.</text>
</comment>
<dbReference type="EC" id="2.7.2.1" evidence="6"/>
<dbReference type="PANTHER" id="PTHR21060">
    <property type="entry name" value="ACETATE KINASE"/>
    <property type="match status" value="1"/>
</dbReference>
<comment type="subcellular location">
    <subcellularLocation>
        <location evidence="6">Cytoplasm</location>
    </subcellularLocation>
</comment>
<evidence type="ECO:0000256" key="5">
    <source>
        <dbReference type="ARBA" id="ARBA00022840"/>
    </source>
</evidence>
<evidence type="ECO:0000256" key="3">
    <source>
        <dbReference type="ARBA" id="ARBA00022741"/>
    </source>
</evidence>
<comment type="function">
    <text evidence="6">Catalyzes the formation of acetyl phosphate from acetate and ATP. Can also catalyze the reverse reaction.</text>
</comment>
<dbReference type="Gene3D" id="3.30.420.40">
    <property type="match status" value="2"/>
</dbReference>
<dbReference type="SUPFAM" id="SSF53067">
    <property type="entry name" value="Actin-like ATPase domain"/>
    <property type="match status" value="2"/>
</dbReference>
<comment type="catalytic activity">
    <reaction evidence="6">
        <text>acetate + ATP = acetyl phosphate + ADP</text>
        <dbReference type="Rhea" id="RHEA:11352"/>
        <dbReference type="ChEBI" id="CHEBI:22191"/>
        <dbReference type="ChEBI" id="CHEBI:30089"/>
        <dbReference type="ChEBI" id="CHEBI:30616"/>
        <dbReference type="ChEBI" id="CHEBI:456216"/>
        <dbReference type="EC" id="2.7.2.1"/>
    </reaction>
</comment>
<dbReference type="Pfam" id="PF00871">
    <property type="entry name" value="Acetate_kinase"/>
    <property type="match status" value="1"/>
</dbReference>
<evidence type="ECO:0000256" key="8">
    <source>
        <dbReference type="SAM" id="MobiDB-lite"/>
    </source>
</evidence>
<evidence type="ECO:0000256" key="7">
    <source>
        <dbReference type="RuleBase" id="RU003835"/>
    </source>
</evidence>
<dbReference type="PIRSF" id="PIRSF000722">
    <property type="entry name" value="Acetate_prop_kin"/>
    <property type="match status" value="1"/>
</dbReference>
<dbReference type="Proteomes" id="UP000639051">
    <property type="component" value="Unassembled WGS sequence"/>
</dbReference>
<feature type="binding site" evidence="6">
    <location>
        <position position="118"/>
    </location>
    <ligand>
        <name>substrate</name>
    </ligand>
</feature>
<gene>
    <name evidence="6" type="primary">ackA</name>
    <name evidence="9" type="ORF">JJE72_01260</name>
</gene>
<feature type="binding site" evidence="6">
    <location>
        <position position="410"/>
    </location>
    <ligand>
        <name>Mg(2+)</name>
        <dbReference type="ChEBI" id="CHEBI:18420"/>
    </ligand>
</feature>
<feature type="compositionally biased region" description="Low complexity" evidence="8">
    <location>
        <begin position="18"/>
        <end position="29"/>
    </location>
</feature>
<evidence type="ECO:0000256" key="6">
    <source>
        <dbReference type="HAMAP-Rule" id="MF_00020"/>
    </source>
</evidence>
<sequence>MHGRGHRQHRRHHRDPSAAECAAEPSSAEPGAVLGGPVLVLVINSGSSSLKYQLREVADDAAPSPSEAPPADAVLAEGLVERIGFEGGPADHAAALTEVDEALADVLGGRQVDAVGHRVVHGGERFAEPVLANNEIIRAIERLNPLAPLHNPANVLGLRAIAEKWPDIPQVAVFDTAYHRTIPEHAWRYAVPDWFYTHHGIRRYGFHGTSHEYVARRTAAFLDLAPEEFDGVVLHLGNGVSATAVQGGKSVDTSMGFTPLEGLVMGTRSGDLDPSILVFLARQGHSADEIDAILNRESGLKALAGSNDMRTVVEAAEGGDRRAEVALDVASYRLAKYIGAYHVVVGGAKAIVFTAGIGENSAPFRARVAARLGALGVVLDDDLNAVRSKEPRVISAPESVVPLLVVPTDEERAIAEATAAVVRSHQRSR</sequence>
<keyword evidence="6" id="KW-0479">Metal-binding</keyword>
<dbReference type="InterPro" id="IPR004372">
    <property type="entry name" value="Ac/propionate_kinase"/>
</dbReference>
<dbReference type="HAMAP" id="MF_00020">
    <property type="entry name" value="Acetate_kinase"/>
    <property type="match status" value="1"/>
</dbReference>
<feature type="site" description="Transition state stabilizer" evidence="6">
    <location>
        <position position="207"/>
    </location>
</feature>
<evidence type="ECO:0000313" key="9">
    <source>
        <dbReference type="EMBL" id="MBL0704132.1"/>
    </source>
</evidence>
<feature type="binding site" evidence="6">
    <location>
        <position position="44"/>
    </location>
    <ligand>
        <name>Mg(2+)</name>
        <dbReference type="ChEBI" id="CHEBI:18420"/>
    </ligand>
</feature>
<feature type="region of interest" description="Disordered" evidence="8">
    <location>
        <begin position="1"/>
        <end position="29"/>
    </location>
</feature>
<dbReference type="PANTHER" id="PTHR21060:SF15">
    <property type="entry name" value="ACETATE KINASE-RELATED"/>
    <property type="match status" value="1"/>
</dbReference>
<keyword evidence="2 6" id="KW-0808">Transferase</keyword>
<dbReference type="InterPro" id="IPR043129">
    <property type="entry name" value="ATPase_NBD"/>
</dbReference>
<keyword evidence="4 6" id="KW-0418">Kinase</keyword>
<comment type="similarity">
    <text evidence="1 6 7">Belongs to the acetokinase family.</text>
</comment>
<dbReference type="NCBIfam" id="TIGR00016">
    <property type="entry name" value="ackA"/>
    <property type="match status" value="1"/>
</dbReference>
<dbReference type="PROSITE" id="PS01075">
    <property type="entry name" value="ACETATE_KINASE_1"/>
    <property type="match status" value="1"/>
</dbReference>
<proteinExistence type="inferred from homology"/>
<evidence type="ECO:0000256" key="1">
    <source>
        <dbReference type="ARBA" id="ARBA00008748"/>
    </source>
</evidence>
<dbReference type="GO" id="GO:0016301">
    <property type="term" value="F:kinase activity"/>
    <property type="evidence" value="ECO:0007669"/>
    <property type="project" value="UniProtKB-KW"/>
</dbReference>
<dbReference type="InterPro" id="IPR000890">
    <property type="entry name" value="Aliphatic_acid_kin_short-chain"/>
</dbReference>
<name>A0ABS1JYF7_9MICC</name>
<feature type="binding site" evidence="6">
    <location>
        <begin position="308"/>
        <end position="310"/>
    </location>
    <ligand>
        <name>ATP</name>
        <dbReference type="ChEBI" id="CHEBI:30616"/>
    </ligand>
</feature>
<feature type="binding site" evidence="6">
    <location>
        <position position="51"/>
    </location>
    <ligand>
        <name>ATP</name>
        <dbReference type="ChEBI" id="CHEBI:30616"/>
    </ligand>
</feature>
<feature type="site" description="Transition state stabilizer" evidence="6">
    <location>
        <position position="268"/>
    </location>
</feature>
<feature type="binding site" evidence="6">
    <location>
        <begin position="356"/>
        <end position="360"/>
    </location>
    <ligand>
        <name>ATP</name>
        <dbReference type="ChEBI" id="CHEBI:30616"/>
    </ligand>
</feature>
<comment type="caution">
    <text evidence="9">The sequence shown here is derived from an EMBL/GenBank/DDBJ whole genome shotgun (WGS) entry which is preliminary data.</text>
</comment>
<accession>A0ABS1JYF7</accession>
<keyword evidence="3 6" id="KW-0547">Nucleotide-binding</keyword>
<evidence type="ECO:0000256" key="4">
    <source>
        <dbReference type="ARBA" id="ARBA00022777"/>
    </source>
</evidence>
<dbReference type="InterPro" id="IPR023865">
    <property type="entry name" value="Aliphatic_acid_kinase_CS"/>
</dbReference>
<organism evidence="9 10">
    <name type="scientific">Sinomonas cellulolyticus</name>
    <dbReference type="NCBI Taxonomy" id="2801916"/>
    <lineage>
        <taxon>Bacteria</taxon>
        <taxon>Bacillati</taxon>
        <taxon>Actinomycetota</taxon>
        <taxon>Actinomycetes</taxon>
        <taxon>Micrococcales</taxon>
        <taxon>Micrococcaceae</taxon>
        <taxon>Sinomonas</taxon>
    </lineage>
</organism>
<dbReference type="EMBL" id="JAERRC010000005">
    <property type="protein sequence ID" value="MBL0704132.1"/>
    <property type="molecule type" value="Genomic_DNA"/>
</dbReference>
<keyword evidence="6" id="KW-0460">Magnesium</keyword>
<feature type="binding site" evidence="6">
    <location>
        <begin position="235"/>
        <end position="239"/>
    </location>
    <ligand>
        <name>ATP</name>
        <dbReference type="ChEBI" id="CHEBI:30616"/>
    </ligand>
</feature>
<keyword evidence="6" id="KW-0963">Cytoplasm</keyword>
<comment type="subunit">
    <text evidence="6">Homodimer.</text>
</comment>
<dbReference type="CDD" id="cd24010">
    <property type="entry name" value="ASKHA_NBD_AcK_PK"/>
    <property type="match status" value="1"/>
</dbReference>
<reference evidence="9 10" key="1">
    <citation type="submission" date="2021-01" db="EMBL/GenBank/DDBJ databases">
        <title>Genome public.</title>
        <authorList>
            <person name="Liu C."/>
            <person name="Sun Q."/>
        </authorList>
    </citation>
    <scope>NUCLEOTIDE SEQUENCE [LARGE SCALE GENOMIC DNA]</scope>
    <source>
        <strain evidence="9 10">JC656</strain>
    </source>
</reference>